<name>A0ABQ9ZJA1_9CRUS</name>
<organism evidence="1 2">
    <name type="scientific">Daphnia magna</name>
    <dbReference type="NCBI Taxonomy" id="35525"/>
    <lineage>
        <taxon>Eukaryota</taxon>
        <taxon>Metazoa</taxon>
        <taxon>Ecdysozoa</taxon>
        <taxon>Arthropoda</taxon>
        <taxon>Crustacea</taxon>
        <taxon>Branchiopoda</taxon>
        <taxon>Diplostraca</taxon>
        <taxon>Cladocera</taxon>
        <taxon>Anomopoda</taxon>
        <taxon>Daphniidae</taxon>
        <taxon>Daphnia</taxon>
    </lineage>
</organism>
<proteinExistence type="predicted"/>
<keyword evidence="2" id="KW-1185">Reference proteome</keyword>
<accession>A0ABQ9ZJA1</accession>
<protein>
    <submittedName>
        <fullName evidence="1">Uncharacterized protein</fullName>
    </submittedName>
</protein>
<evidence type="ECO:0000313" key="2">
    <source>
        <dbReference type="Proteomes" id="UP001234178"/>
    </source>
</evidence>
<comment type="caution">
    <text evidence="1">The sequence shown here is derived from an EMBL/GenBank/DDBJ whole genome shotgun (WGS) entry which is preliminary data.</text>
</comment>
<evidence type="ECO:0000313" key="1">
    <source>
        <dbReference type="EMBL" id="KAK4013006.1"/>
    </source>
</evidence>
<dbReference type="Proteomes" id="UP001234178">
    <property type="component" value="Unassembled WGS sequence"/>
</dbReference>
<dbReference type="EMBL" id="JAOYFB010000004">
    <property type="protein sequence ID" value="KAK4013006.1"/>
    <property type="molecule type" value="Genomic_DNA"/>
</dbReference>
<reference evidence="1 2" key="1">
    <citation type="journal article" date="2023" name="Nucleic Acids Res.">
        <title>The hologenome of Daphnia magna reveals possible DNA methylation and microbiome-mediated evolution of the host genome.</title>
        <authorList>
            <person name="Chaturvedi A."/>
            <person name="Li X."/>
            <person name="Dhandapani V."/>
            <person name="Marshall H."/>
            <person name="Kissane S."/>
            <person name="Cuenca-Cambronero M."/>
            <person name="Asole G."/>
            <person name="Calvet F."/>
            <person name="Ruiz-Romero M."/>
            <person name="Marangio P."/>
            <person name="Guigo R."/>
            <person name="Rago D."/>
            <person name="Mirbahai L."/>
            <person name="Eastwood N."/>
            <person name="Colbourne J.K."/>
            <person name="Zhou J."/>
            <person name="Mallon E."/>
            <person name="Orsini L."/>
        </authorList>
    </citation>
    <scope>NUCLEOTIDE SEQUENCE [LARGE SCALE GENOMIC DNA]</scope>
    <source>
        <strain evidence="1">LRV0_1</strain>
    </source>
</reference>
<gene>
    <name evidence="1" type="ORF">OUZ56_025251</name>
</gene>
<sequence length="69" mass="7977">MIHNGNGFEEDFDGVLVLKKYKYMFVGRATEEFRILLLSHILCACKTKGLKKKNDSKIVGENHQRNHNV</sequence>